<keyword evidence="2" id="KW-1185">Reference proteome</keyword>
<dbReference type="OMA" id="PEDYAWI"/>
<dbReference type="OrthoDB" id="4062651at2759"/>
<reference evidence="1 2" key="1">
    <citation type="submission" date="2016-10" db="EMBL/GenBank/DDBJ databases">
        <title>Genome sequence of the basidiomycete white-rot fungus Trametes pubescens.</title>
        <authorList>
            <person name="Makela M.R."/>
            <person name="Granchi Z."/>
            <person name="Peng M."/>
            <person name="De Vries R.P."/>
            <person name="Grigoriev I."/>
            <person name="Riley R."/>
            <person name="Hilden K."/>
        </authorList>
    </citation>
    <scope>NUCLEOTIDE SEQUENCE [LARGE SCALE GENOMIC DNA]</scope>
    <source>
        <strain evidence="1 2">FBCC735</strain>
    </source>
</reference>
<proteinExistence type="predicted"/>
<comment type="caution">
    <text evidence="1">The sequence shown here is derived from an EMBL/GenBank/DDBJ whole genome shotgun (WGS) entry which is preliminary data.</text>
</comment>
<sequence length="215" mass="24360">MTVTGHPLLIMPMVSRVDYIQPGEVSLSVLLDVMFQIVEIFVKGIEFLHSLRIVHMVDICGGNMLTAHPEHASVHKQIVANRLYIIDFGQSRQFALGPGVQRAITLPETQIEPPNGLLHFDPYSWDIYCTGRMLEYFVTRRYNVVWKIPPPRLATKLIEWLIGNERGCTGVCHCRPTAREALRVLIVLRWAVGAPEDYAWIVDSLADILPTSTRT</sequence>
<dbReference type="Proteomes" id="UP000184267">
    <property type="component" value="Unassembled WGS sequence"/>
</dbReference>
<evidence type="ECO:0000313" key="1">
    <source>
        <dbReference type="EMBL" id="OJT02692.1"/>
    </source>
</evidence>
<gene>
    <name evidence="1" type="ORF">TRAPUB_6766</name>
</gene>
<dbReference type="InterPro" id="IPR011009">
    <property type="entry name" value="Kinase-like_dom_sf"/>
</dbReference>
<dbReference type="EMBL" id="MNAD01001651">
    <property type="protein sequence ID" value="OJT02692.1"/>
    <property type="molecule type" value="Genomic_DNA"/>
</dbReference>
<evidence type="ECO:0000313" key="2">
    <source>
        <dbReference type="Proteomes" id="UP000184267"/>
    </source>
</evidence>
<organism evidence="1 2">
    <name type="scientific">Trametes pubescens</name>
    <name type="common">White-rot fungus</name>
    <dbReference type="NCBI Taxonomy" id="154538"/>
    <lineage>
        <taxon>Eukaryota</taxon>
        <taxon>Fungi</taxon>
        <taxon>Dikarya</taxon>
        <taxon>Basidiomycota</taxon>
        <taxon>Agaricomycotina</taxon>
        <taxon>Agaricomycetes</taxon>
        <taxon>Polyporales</taxon>
        <taxon>Polyporaceae</taxon>
        <taxon>Trametes</taxon>
    </lineage>
</organism>
<evidence type="ECO:0008006" key="3">
    <source>
        <dbReference type="Google" id="ProtNLM"/>
    </source>
</evidence>
<protein>
    <recommendedName>
        <fullName evidence="3">Protein kinase domain-containing protein</fullName>
    </recommendedName>
</protein>
<dbReference type="Gene3D" id="1.10.510.10">
    <property type="entry name" value="Transferase(Phosphotransferase) domain 1"/>
    <property type="match status" value="1"/>
</dbReference>
<dbReference type="SUPFAM" id="SSF56112">
    <property type="entry name" value="Protein kinase-like (PK-like)"/>
    <property type="match status" value="1"/>
</dbReference>
<accession>A0A1M2V518</accession>
<dbReference type="AlphaFoldDB" id="A0A1M2V518"/>
<name>A0A1M2V518_TRAPU</name>